<feature type="coiled-coil region" evidence="1">
    <location>
        <begin position="33"/>
        <end position="67"/>
    </location>
</feature>
<name>A0A5K7S9M5_9BACT</name>
<evidence type="ECO:0000313" key="4">
    <source>
        <dbReference type="Proteomes" id="UP001193389"/>
    </source>
</evidence>
<keyword evidence="1" id="KW-0175">Coiled coil</keyword>
<evidence type="ECO:0000313" key="3">
    <source>
        <dbReference type="EMBL" id="BBE18283.1"/>
    </source>
</evidence>
<dbReference type="EMBL" id="AP018694">
    <property type="protein sequence ID" value="BBE18283.1"/>
    <property type="molecule type" value="Genomic_DNA"/>
</dbReference>
<dbReference type="RefSeq" id="WP_318351205.1">
    <property type="nucleotide sequence ID" value="NZ_AP018694.1"/>
</dbReference>
<reference evidence="3" key="1">
    <citation type="journal article" date="2020" name="Int. J. Syst. Evol. Microbiol.">
        <title>Aquipluma nitroreducens gen. nov. sp. nov., a novel facultatively anaerobic bacterium isolated from a freshwater lake.</title>
        <authorList>
            <person name="Watanabe M."/>
            <person name="Kojima H."/>
            <person name="Fukui M."/>
        </authorList>
    </citation>
    <scope>NUCLEOTIDE SEQUENCE</scope>
    <source>
        <strain evidence="3">MeG22</strain>
    </source>
</reference>
<proteinExistence type="predicted"/>
<organism evidence="3 4">
    <name type="scientific">Aquipluma nitroreducens</name>
    <dbReference type="NCBI Taxonomy" id="2010828"/>
    <lineage>
        <taxon>Bacteria</taxon>
        <taxon>Pseudomonadati</taxon>
        <taxon>Bacteroidota</taxon>
        <taxon>Bacteroidia</taxon>
        <taxon>Marinilabiliales</taxon>
        <taxon>Prolixibacteraceae</taxon>
        <taxon>Aquipluma</taxon>
    </lineage>
</organism>
<keyword evidence="4" id="KW-1185">Reference proteome</keyword>
<dbReference type="AlphaFoldDB" id="A0A5K7S9M5"/>
<gene>
    <name evidence="3" type="ORF">AQPE_2445</name>
</gene>
<dbReference type="KEGG" id="anf:AQPE_2445"/>
<evidence type="ECO:0008006" key="5">
    <source>
        <dbReference type="Google" id="ProtNLM"/>
    </source>
</evidence>
<protein>
    <recommendedName>
        <fullName evidence="5">Lipoprotein</fullName>
    </recommendedName>
</protein>
<dbReference type="Proteomes" id="UP001193389">
    <property type="component" value="Chromosome"/>
</dbReference>
<dbReference type="Gene3D" id="3.10.450.360">
    <property type="match status" value="1"/>
</dbReference>
<evidence type="ECO:0000256" key="2">
    <source>
        <dbReference type="SAM" id="SignalP"/>
    </source>
</evidence>
<evidence type="ECO:0000256" key="1">
    <source>
        <dbReference type="SAM" id="Coils"/>
    </source>
</evidence>
<keyword evidence="2" id="KW-0732">Signal</keyword>
<feature type="chain" id="PRO_5024334565" description="Lipoprotein" evidence="2">
    <location>
        <begin position="23"/>
        <end position="195"/>
    </location>
</feature>
<sequence>MKKLAVLSMTAMFALAFVQLSAQDVKKEIKTEIKTEKKDIKVEKKAIKTEREELHKLEGNVVSEQTKTAFYADFGKVPNVKWKRAVYLDEAVFTKDGKEMKAYYDFYSKLVGTTMLKTFADLPIKSQKEIKAKYKDYKFGTVVFFDDNEANDSDMYFYNTQFSDADNYFVELSKDTKKIVVQVNAEGEVFLFKEL</sequence>
<accession>A0A5K7S9M5</accession>
<feature type="signal peptide" evidence="2">
    <location>
        <begin position="1"/>
        <end position="22"/>
    </location>
</feature>